<evidence type="ECO:0000256" key="9">
    <source>
        <dbReference type="ARBA" id="ARBA00023186"/>
    </source>
</evidence>
<keyword evidence="5" id="KW-0597">Phosphoprotein</keyword>
<dbReference type="eggNOG" id="COG0443">
    <property type="taxonomic scope" value="Bacteria"/>
</dbReference>
<keyword evidence="9" id="KW-0143">Chaperone</keyword>
<dbReference type="Pfam" id="PF00012">
    <property type="entry name" value="HSP70"/>
    <property type="match status" value="2"/>
</dbReference>
<dbReference type="Gene3D" id="2.60.34.10">
    <property type="entry name" value="Substrate Binding Domain Of DNAk, Chain A, domain 1"/>
    <property type="match status" value="1"/>
</dbReference>
<evidence type="ECO:0000313" key="15">
    <source>
        <dbReference type="Proteomes" id="UP000001823"/>
    </source>
</evidence>
<organism evidence="14 15">
    <name type="scientific">Clostridium perfringens (strain ATCC 13124 / DSM 756 / JCM 1290 / NCIMB 6125 / NCTC 8237 / Type A)</name>
    <dbReference type="NCBI Taxonomy" id="195103"/>
    <lineage>
        <taxon>Bacteria</taxon>
        <taxon>Bacillati</taxon>
        <taxon>Bacillota</taxon>
        <taxon>Clostridia</taxon>
        <taxon>Eubacteriales</taxon>
        <taxon>Clostridiaceae</taxon>
        <taxon>Clostridium</taxon>
    </lineage>
</organism>
<dbReference type="PROSITE" id="PS00329">
    <property type="entry name" value="HSP70_2"/>
    <property type="match status" value="1"/>
</dbReference>
<dbReference type="STRING" id="195103.CPF_0241"/>
<dbReference type="KEGG" id="cpf:CPF_0241"/>
<dbReference type="AlphaFoldDB" id="A0A0H2YRK3"/>
<dbReference type="InterPro" id="IPR018181">
    <property type="entry name" value="Heat_shock_70_CS"/>
</dbReference>
<accession>A0A0H2YRK3</accession>
<evidence type="ECO:0000256" key="6">
    <source>
        <dbReference type="ARBA" id="ARBA00022741"/>
    </source>
</evidence>
<dbReference type="GO" id="GO:0005524">
    <property type="term" value="F:ATP binding"/>
    <property type="evidence" value="ECO:0007669"/>
    <property type="project" value="UniProtKB-KW"/>
</dbReference>
<gene>
    <name evidence="14" type="ordered locus">CPF_0241</name>
</gene>
<dbReference type="PANTHER" id="PTHR19375">
    <property type="entry name" value="HEAT SHOCK PROTEIN 70KDA"/>
    <property type="match status" value="1"/>
</dbReference>
<name>A0A0H2YRK3_CLOP1</name>
<keyword evidence="15" id="KW-1185">Reference proteome</keyword>
<dbReference type="HOGENOM" id="CLU_005965_2_4_9"/>
<evidence type="ECO:0000313" key="14">
    <source>
        <dbReference type="EMBL" id="ABG83562.1"/>
    </source>
</evidence>
<dbReference type="Gene3D" id="3.30.420.40">
    <property type="match status" value="2"/>
</dbReference>
<evidence type="ECO:0000256" key="1">
    <source>
        <dbReference type="ARBA" id="ARBA00002290"/>
    </source>
</evidence>
<keyword evidence="8" id="KW-0346">Stress response</keyword>
<evidence type="ECO:0000256" key="4">
    <source>
        <dbReference type="ARBA" id="ARBA00017249"/>
    </source>
</evidence>
<dbReference type="PRINTS" id="PR00301">
    <property type="entry name" value="HEATSHOCK70"/>
</dbReference>
<keyword evidence="6 13" id="KW-0547">Nucleotide-binding</keyword>
<dbReference type="PaxDb" id="195103-CPF_0241"/>
<sequence>MGRIIGIDLGTTTSEIAYVKDGKPCIIRNIEEGDEHAIPSVVSIEGDEIKVGKKAKNQILLKPELTVAEVKRVMGTENIIQIQGKEYRPEEISALILKKLKEVAEYFLGEEVEEAVITVPANFNDIQRKATKNAGEIAGFKVERIINEPTAAAMAYGVDNLDKNGNILVYDFGGGTFDVTILEMFNGVLDVKVSRGNNYLGGKDIDNKLIDHVVNEFNKSTGVKLDTSDSRILARLKEGVEEAKKTLSTSKMAEIVLPYISADKDNNPINLEMVLTREEFEFNVKEIIDSTEDIVNEALEDANITDNEIDTVLLVGGSSRIPYVRNMLEKRFKGKIARGVNPDEAVALGASVQAAIKNDIPVGDSGTIIVTDTCNYTLGVALKGGIFDPIIDRDSKLPANVTKRYCTVMDNQTEVLVSVYEGESRYVSDNTLIDEFILSGIPKADTGKEKIDITFTYDLNGILNVSAEILSTGDEISKIMSTKGLSKEEIQDLKEVVSSNENNNELVPWKSANLFKLVEPNFRLAERKIPMLPSADREKLQEIMSDMKDAIVDNDKMALMKLDEELTDFLFDFVN</sequence>
<evidence type="ECO:0000256" key="10">
    <source>
        <dbReference type="ARBA" id="ARBA00030019"/>
    </source>
</evidence>
<dbReference type="RefSeq" id="WP_003458288.1">
    <property type="nucleotide sequence ID" value="NC_008261.1"/>
</dbReference>
<evidence type="ECO:0000256" key="11">
    <source>
        <dbReference type="ARBA" id="ARBA00030945"/>
    </source>
</evidence>
<dbReference type="GeneID" id="93000458"/>
<dbReference type="InterPro" id="IPR029047">
    <property type="entry name" value="HSP70_peptide-bd_sf"/>
</dbReference>
<evidence type="ECO:0000256" key="5">
    <source>
        <dbReference type="ARBA" id="ARBA00022553"/>
    </source>
</evidence>
<dbReference type="EMBL" id="CP000246">
    <property type="protein sequence ID" value="ABG83562.1"/>
    <property type="molecule type" value="Genomic_DNA"/>
</dbReference>
<comment type="function">
    <text evidence="1">Acts as a chaperone.</text>
</comment>
<evidence type="ECO:0000256" key="8">
    <source>
        <dbReference type="ARBA" id="ARBA00023016"/>
    </source>
</evidence>
<dbReference type="GO" id="GO:0140662">
    <property type="term" value="F:ATP-dependent protein folding chaperone"/>
    <property type="evidence" value="ECO:0007669"/>
    <property type="project" value="InterPro"/>
</dbReference>
<dbReference type="SUPFAM" id="SSF53067">
    <property type="entry name" value="Actin-like ATPase domain"/>
    <property type="match status" value="2"/>
</dbReference>
<dbReference type="InterPro" id="IPR043129">
    <property type="entry name" value="ATPase_NBD"/>
</dbReference>
<dbReference type="PROSITE" id="PS00297">
    <property type="entry name" value="HSP70_1"/>
    <property type="match status" value="1"/>
</dbReference>
<comment type="similarity">
    <text evidence="2 13">Belongs to the heat shock protein 70 family.</text>
</comment>
<evidence type="ECO:0000256" key="13">
    <source>
        <dbReference type="RuleBase" id="RU003322"/>
    </source>
</evidence>
<dbReference type="FunFam" id="3.90.640.10:FF:000003">
    <property type="entry name" value="Molecular chaperone DnaK"/>
    <property type="match status" value="1"/>
</dbReference>
<evidence type="ECO:0000256" key="7">
    <source>
        <dbReference type="ARBA" id="ARBA00022840"/>
    </source>
</evidence>
<proteinExistence type="inferred from homology"/>
<dbReference type="FunFam" id="3.30.420.40:FF:000071">
    <property type="entry name" value="Molecular chaperone DnaK"/>
    <property type="match status" value="1"/>
</dbReference>
<evidence type="ECO:0000256" key="3">
    <source>
        <dbReference type="ARBA" id="ARBA00014415"/>
    </source>
</evidence>
<protein>
    <recommendedName>
        <fullName evidence="3">Chaperone protein DnaK</fullName>
    </recommendedName>
    <alternativeName>
        <fullName evidence="4">Chaperone protein dnaK</fullName>
    </alternativeName>
    <alternativeName>
        <fullName evidence="12">HSP70</fullName>
    </alternativeName>
    <alternativeName>
        <fullName evidence="11">Heat shock 70 kDa protein</fullName>
    </alternativeName>
    <alternativeName>
        <fullName evidence="10">Heat shock protein 70</fullName>
    </alternativeName>
</protein>
<evidence type="ECO:0000256" key="12">
    <source>
        <dbReference type="ARBA" id="ARBA00033103"/>
    </source>
</evidence>
<dbReference type="InterPro" id="IPR013126">
    <property type="entry name" value="Hsp_70_fam"/>
</dbReference>
<keyword evidence="7 13" id="KW-0067">ATP-binding</keyword>
<reference evidence="14 15" key="1">
    <citation type="journal article" date="2006" name="Genome Res.">
        <title>Skewed genomic variability in strains of the toxigenic bacterial pathogen, Clostridium perfringens.</title>
        <authorList>
            <person name="Myers G.S."/>
            <person name="Rasko D.A."/>
            <person name="Cheung J.K."/>
            <person name="Ravel J."/>
            <person name="Seshadri R."/>
            <person name="Deboy R.T."/>
            <person name="Ren Q."/>
            <person name="Varga J."/>
            <person name="Awad M.M."/>
            <person name="Brinkac L.M."/>
            <person name="Daugherty S.C."/>
            <person name="Haft D.H."/>
            <person name="Dodson R.J."/>
            <person name="Madupu R."/>
            <person name="Nelson W.C."/>
            <person name="Rosovitz M.J."/>
            <person name="Sullivan S.A."/>
            <person name="Khouri H."/>
            <person name="Dimitrov G.I."/>
            <person name="Watkins K.L."/>
            <person name="Mulligan S."/>
            <person name="Benton J."/>
            <person name="Radune D."/>
            <person name="Fisher D.J."/>
            <person name="Atkins H.S."/>
            <person name="Hiscox T."/>
            <person name="Jost B.H."/>
            <person name="Billington S.J."/>
            <person name="Songer J.G."/>
            <person name="McClane B.A."/>
            <person name="Titball R.W."/>
            <person name="Rood J.I."/>
            <person name="Melville S.B."/>
            <person name="Paulsen I.T."/>
        </authorList>
    </citation>
    <scope>NUCLEOTIDE SEQUENCE [LARGE SCALE GENOMIC DNA]</scope>
    <source>
        <strain evidence="15">ATCC 13124 / DSM 756 / JCM 1290 / NCIMB 6125 / NCTC 8237 / S 107 / Type A</strain>
    </source>
</reference>
<dbReference type="Proteomes" id="UP000001823">
    <property type="component" value="Chromosome"/>
</dbReference>
<dbReference type="Gene3D" id="3.90.640.10">
    <property type="entry name" value="Actin, Chain A, domain 4"/>
    <property type="match status" value="1"/>
</dbReference>
<evidence type="ECO:0000256" key="2">
    <source>
        <dbReference type="ARBA" id="ARBA00007381"/>
    </source>
</evidence>
<dbReference type="SUPFAM" id="SSF100920">
    <property type="entry name" value="Heat shock protein 70kD (HSP70), peptide-binding domain"/>
    <property type="match status" value="1"/>
</dbReference>